<dbReference type="InterPro" id="IPR053281">
    <property type="entry name" value="Double_zinc_ribbon"/>
</dbReference>
<dbReference type="PANTHER" id="PTHR36718">
    <property type="entry name" value="OS05G0435400 PROTEIN"/>
    <property type="match status" value="1"/>
</dbReference>
<dbReference type="PANTHER" id="PTHR36718:SF1">
    <property type="entry name" value="DOUBLE ZINC RIBBON PROTEIN MJ0416"/>
    <property type="match status" value="1"/>
</dbReference>
<reference evidence="2 3" key="1">
    <citation type="submission" date="2024-08" db="EMBL/GenBank/DDBJ databases">
        <title>Insights into the chromosomal genome structure of Flemingia macrophylla.</title>
        <authorList>
            <person name="Ding Y."/>
            <person name="Zhao Y."/>
            <person name="Bi W."/>
            <person name="Wu M."/>
            <person name="Zhao G."/>
            <person name="Gong Y."/>
            <person name="Li W."/>
            <person name="Zhang P."/>
        </authorList>
    </citation>
    <scope>NUCLEOTIDE SEQUENCE [LARGE SCALE GENOMIC DNA]</scope>
    <source>
        <strain evidence="2">DYQJB</strain>
        <tissue evidence="2">Leaf</tissue>
    </source>
</reference>
<sequence length="113" mass="12963">MFFFFVGGLQNEVRQVLKSGVSGCTYCGNRLDLVNYDKVLKLFFVPVWRSPAKDPLLYCSNCRNFFPSLPHAHPAADDDQSPPPTLPDSLRCRFCHRAVEPHFRFCPFCGYEL</sequence>
<feature type="domain" description="Zinc-ribbon 15" evidence="1">
    <location>
        <begin position="24"/>
        <end position="110"/>
    </location>
</feature>
<keyword evidence="3" id="KW-1185">Reference proteome</keyword>
<dbReference type="Proteomes" id="UP001603857">
    <property type="component" value="Unassembled WGS sequence"/>
</dbReference>
<dbReference type="InterPro" id="IPR031493">
    <property type="entry name" value="Zinc_ribbon_15"/>
</dbReference>
<comment type="caution">
    <text evidence="2">The sequence shown here is derived from an EMBL/GenBank/DDBJ whole genome shotgun (WGS) entry which is preliminary data.</text>
</comment>
<evidence type="ECO:0000313" key="3">
    <source>
        <dbReference type="Proteomes" id="UP001603857"/>
    </source>
</evidence>
<protein>
    <recommendedName>
        <fullName evidence="1">Zinc-ribbon 15 domain-containing protein</fullName>
    </recommendedName>
</protein>
<accession>A0ABD1L435</accession>
<gene>
    <name evidence="2" type="ORF">Fmac_031686</name>
</gene>
<name>A0ABD1L435_9FABA</name>
<dbReference type="Pfam" id="PF17032">
    <property type="entry name" value="Zn_ribbon_15"/>
    <property type="match status" value="1"/>
</dbReference>
<evidence type="ECO:0000259" key="1">
    <source>
        <dbReference type="Pfam" id="PF17032"/>
    </source>
</evidence>
<proteinExistence type="predicted"/>
<dbReference type="EMBL" id="JBGMDY010000011">
    <property type="protein sequence ID" value="KAL2317810.1"/>
    <property type="molecule type" value="Genomic_DNA"/>
</dbReference>
<evidence type="ECO:0000313" key="2">
    <source>
        <dbReference type="EMBL" id="KAL2317810.1"/>
    </source>
</evidence>
<dbReference type="AlphaFoldDB" id="A0ABD1L435"/>
<organism evidence="2 3">
    <name type="scientific">Flemingia macrophylla</name>
    <dbReference type="NCBI Taxonomy" id="520843"/>
    <lineage>
        <taxon>Eukaryota</taxon>
        <taxon>Viridiplantae</taxon>
        <taxon>Streptophyta</taxon>
        <taxon>Embryophyta</taxon>
        <taxon>Tracheophyta</taxon>
        <taxon>Spermatophyta</taxon>
        <taxon>Magnoliopsida</taxon>
        <taxon>eudicotyledons</taxon>
        <taxon>Gunneridae</taxon>
        <taxon>Pentapetalae</taxon>
        <taxon>rosids</taxon>
        <taxon>fabids</taxon>
        <taxon>Fabales</taxon>
        <taxon>Fabaceae</taxon>
        <taxon>Papilionoideae</taxon>
        <taxon>50 kb inversion clade</taxon>
        <taxon>NPAAA clade</taxon>
        <taxon>indigoferoid/millettioid clade</taxon>
        <taxon>Phaseoleae</taxon>
        <taxon>Flemingia</taxon>
    </lineage>
</organism>